<feature type="compositionally biased region" description="Polar residues" evidence="1">
    <location>
        <begin position="473"/>
        <end position="485"/>
    </location>
</feature>
<evidence type="ECO:0000313" key="3">
    <source>
        <dbReference type="Proteomes" id="UP000494163"/>
    </source>
</evidence>
<proteinExistence type="predicted"/>
<sequence>MVRRKSIMRNLANHLSMTAYQNLMAPNADQMWLRSLQQQSLMQQQQQQQQQPVPQSLVSSMHNMCNKMAGALPRMPAYTQPEYSSRKLNRLRRELMSYPPEFITPAMMPVYQQQQQRLVRPPPAAAAALWAAPAPMQSLPREYIKPPRQALTMKAFLNRQRAQSGDLSNYLRQQLLQLKQQRRQQQQQQQQQPPAAKQAARTNYRPFNFGKCASSYTDCTTTEKLPPAAPHAGILKKPTRFEPTIAHSAEDFNYVKLAKQMGKPTPTTAPRVQREQLTREAKRALKRTQVISIKEESRMLAKESLKSNKSKCRQREHKSYSTQTSTTTLTNSELCLESQTSDKSQPQNSQLALDRLANDIDVNLTALQQLVATELKQKAAMEQRFSAPELQTAAPAACGRQSSKLLLTAAELQLLQNILLEEQQSSNSNNNKPPIAPKPQRQLNLNKLFEQEHPEALLTKRRKRRLRRRLTPFGSTAALSSTSPRASMPRRPLHWPKLDYSAFMLQQKKLLRRLPSRTRCKRCGSATRNWRLNHQLNSERDLKKSYCRLLGPVLASKALSNLPYASFLRT</sequence>
<dbReference type="Proteomes" id="UP000494163">
    <property type="component" value="Chromosome 2R"/>
</dbReference>
<feature type="region of interest" description="Disordered" evidence="1">
    <location>
        <begin position="178"/>
        <end position="200"/>
    </location>
</feature>
<accession>A0A0M3QVB0</accession>
<keyword evidence="3" id="KW-1185">Reference proteome</keyword>
<name>A0A0M3QVB0_DROBS</name>
<feature type="region of interest" description="Disordered" evidence="1">
    <location>
        <begin position="472"/>
        <end position="491"/>
    </location>
</feature>
<dbReference type="EMBL" id="CP012524">
    <property type="protein sequence ID" value="ALC42063.1"/>
    <property type="molecule type" value="Genomic_DNA"/>
</dbReference>
<protein>
    <submittedName>
        <fullName evidence="2">Maker96</fullName>
    </submittedName>
</protein>
<dbReference type="AlphaFoldDB" id="A0A0M3QVB0"/>
<dbReference type="OrthoDB" id="7872994at2759"/>
<evidence type="ECO:0000313" key="2">
    <source>
        <dbReference type="EMBL" id="ALC42063.1"/>
    </source>
</evidence>
<evidence type="ECO:0000256" key="1">
    <source>
        <dbReference type="SAM" id="MobiDB-lite"/>
    </source>
</evidence>
<reference evidence="2 3" key="1">
    <citation type="submission" date="2015-08" db="EMBL/GenBank/DDBJ databases">
        <title>Ancestral chromatin configuration constrains chromatin evolution on differentiating sex chromosomes in Drosophila.</title>
        <authorList>
            <person name="Zhou Q."/>
            <person name="Bachtrog D."/>
        </authorList>
    </citation>
    <scope>NUCLEOTIDE SEQUENCE [LARGE SCALE GENOMIC DNA]</scope>
    <source>
        <tissue evidence="2">Whole larvae</tissue>
    </source>
</reference>
<organism evidence="2 3">
    <name type="scientific">Drosophila busckii</name>
    <name type="common">Fruit fly</name>
    <dbReference type="NCBI Taxonomy" id="30019"/>
    <lineage>
        <taxon>Eukaryota</taxon>
        <taxon>Metazoa</taxon>
        <taxon>Ecdysozoa</taxon>
        <taxon>Arthropoda</taxon>
        <taxon>Hexapoda</taxon>
        <taxon>Insecta</taxon>
        <taxon>Pterygota</taxon>
        <taxon>Neoptera</taxon>
        <taxon>Endopterygota</taxon>
        <taxon>Diptera</taxon>
        <taxon>Brachycera</taxon>
        <taxon>Muscomorpha</taxon>
        <taxon>Ephydroidea</taxon>
        <taxon>Drosophilidae</taxon>
        <taxon>Drosophila</taxon>
    </lineage>
</organism>
<gene>
    <name evidence="2" type="ORF">Dbus_chr2Rg1642</name>
</gene>
<feature type="region of interest" description="Disordered" evidence="1">
    <location>
        <begin position="302"/>
        <end position="328"/>
    </location>
</feature>